<gene>
    <name evidence="1" type="ORF">B0I29_107140</name>
</gene>
<evidence type="ECO:0008006" key="3">
    <source>
        <dbReference type="Google" id="ProtNLM"/>
    </source>
</evidence>
<dbReference type="EMBL" id="QLMJ01000007">
    <property type="protein sequence ID" value="RAK36878.1"/>
    <property type="molecule type" value="Genomic_DNA"/>
</dbReference>
<sequence length="186" mass="20727">MAHPPCTTAGRSLVDAGQWALTDTAAVSIVAAALQQRVVAADEVWAVLGARRRLRRRKVIAAALVDAGGGSESGYEVEFLRLCRKAGLPEPSRQAVRRDRAGRRRYRDVFFEPWDVQVEIDGSQHMEVRGWYADMRSGNEIAISGVRLLRFPGWSVRHRPEEVVADVRAALRAAGWRDPRTERKAA</sequence>
<reference evidence="1 2" key="1">
    <citation type="submission" date="2018-06" db="EMBL/GenBank/DDBJ databases">
        <title>Genomic Encyclopedia of Type Strains, Phase III (KMG-III): the genomes of soil and plant-associated and newly described type strains.</title>
        <authorList>
            <person name="Whitman W."/>
        </authorList>
    </citation>
    <scope>NUCLEOTIDE SEQUENCE [LARGE SCALE GENOMIC DNA]</scope>
    <source>
        <strain evidence="1 2">CGMCC 4.7090</strain>
    </source>
</reference>
<dbReference type="AlphaFoldDB" id="A0A327ZJP8"/>
<evidence type="ECO:0000313" key="2">
    <source>
        <dbReference type="Proteomes" id="UP000249341"/>
    </source>
</evidence>
<organism evidence="1 2">
    <name type="scientific">Actinoplanes lutulentus</name>
    <dbReference type="NCBI Taxonomy" id="1287878"/>
    <lineage>
        <taxon>Bacteria</taxon>
        <taxon>Bacillati</taxon>
        <taxon>Actinomycetota</taxon>
        <taxon>Actinomycetes</taxon>
        <taxon>Micromonosporales</taxon>
        <taxon>Micromonosporaceae</taxon>
        <taxon>Actinoplanes</taxon>
    </lineage>
</organism>
<keyword evidence="2" id="KW-1185">Reference proteome</keyword>
<accession>A0A327ZJP8</accession>
<proteinExistence type="predicted"/>
<protein>
    <recommendedName>
        <fullName evidence="3">Very-short-patch-repair endonuclease</fullName>
    </recommendedName>
</protein>
<name>A0A327ZJP8_9ACTN</name>
<dbReference type="Proteomes" id="UP000249341">
    <property type="component" value="Unassembled WGS sequence"/>
</dbReference>
<dbReference type="RefSeq" id="WP_245972589.1">
    <property type="nucleotide sequence ID" value="NZ_JACHWI010000001.1"/>
</dbReference>
<comment type="caution">
    <text evidence="1">The sequence shown here is derived from an EMBL/GenBank/DDBJ whole genome shotgun (WGS) entry which is preliminary data.</text>
</comment>
<evidence type="ECO:0000313" key="1">
    <source>
        <dbReference type="EMBL" id="RAK36878.1"/>
    </source>
</evidence>